<comment type="pathway">
    <text evidence="2 14">Carbohydrate degradation; glycolysis; pyruvate from D-glyceraldehyde 3-phosphate: step 5/5.</text>
</comment>
<keyword evidence="10 14" id="KW-0460">Magnesium</keyword>
<dbReference type="NCBIfam" id="NF004491">
    <property type="entry name" value="PRK05826.1"/>
    <property type="match status" value="1"/>
</dbReference>
<evidence type="ECO:0000256" key="14">
    <source>
        <dbReference type="RuleBase" id="RU000504"/>
    </source>
</evidence>
<dbReference type="Pfam" id="PF02887">
    <property type="entry name" value="PK_C"/>
    <property type="match status" value="1"/>
</dbReference>
<evidence type="ECO:0000259" key="15">
    <source>
        <dbReference type="Pfam" id="PF00224"/>
    </source>
</evidence>
<comment type="cofactor">
    <cofactor evidence="1">
        <name>K(+)</name>
        <dbReference type="ChEBI" id="CHEBI:29103"/>
    </cofactor>
</comment>
<dbReference type="AlphaFoldDB" id="A0A158RAN7"/>
<dbReference type="EMBL" id="UYYF01000019">
    <property type="protein sequence ID" value="VDM95225.1"/>
    <property type="molecule type" value="Genomic_DNA"/>
</dbReference>
<dbReference type="InterPro" id="IPR015813">
    <property type="entry name" value="Pyrv/PenolPyrv_kinase-like_dom"/>
</dbReference>
<dbReference type="GO" id="GO:0016301">
    <property type="term" value="F:kinase activity"/>
    <property type="evidence" value="ECO:0007669"/>
    <property type="project" value="UniProtKB-KW"/>
</dbReference>
<dbReference type="OrthoDB" id="108365at2759"/>
<dbReference type="InterPro" id="IPR036918">
    <property type="entry name" value="Pyrv_Knase_C_sf"/>
</dbReference>
<comment type="catalytic activity">
    <reaction evidence="13">
        <text>pyruvate + ATP = phosphoenolpyruvate + ADP + H(+)</text>
        <dbReference type="Rhea" id="RHEA:18157"/>
        <dbReference type="ChEBI" id="CHEBI:15361"/>
        <dbReference type="ChEBI" id="CHEBI:15378"/>
        <dbReference type="ChEBI" id="CHEBI:30616"/>
        <dbReference type="ChEBI" id="CHEBI:58702"/>
        <dbReference type="ChEBI" id="CHEBI:456216"/>
        <dbReference type="EC" id="2.7.1.40"/>
    </reaction>
    <physiologicalReaction direction="right-to-left" evidence="13">
        <dbReference type="Rhea" id="RHEA:18159"/>
    </physiologicalReaction>
</comment>
<dbReference type="STRING" id="103827.A0A158RAN7"/>
<dbReference type="Pfam" id="PF00224">
    <property type="entry name" value="PK"/>
    <property type="match status" value="1"/>
</dbReference>
<dbReference type="PRINTS" id="PR01050">
    <property type="entry name" value="PYRUVTKNASE"/>
</dbReference>
<keyword evidence="9" id="KW-0067">ATP-binding</keyword>
<feature type="domain" description="Pyruvate kinase C-terminal" evidence="16">
    <location>
        <begin position="436"/>
        <end position="500"/>
    </location>
</feature>
<feature type="domain" description="Pyruvate kinase barrel" evidence="15">
    <location>
        <begin position="53"/>
        <end position="399"/>
    </location>
</feature>
<dbReference type="InterPro" id="IPR001697">
    <property type="entry name" value="Pyr_Knase"/>
</dbReference>
<evidence type="ECO:0000313" key="19">
    <source>
        <dbReference type="WBParaSite" id="TCLT_0000030501-mRNA-1"/>
    </source>
</evidence>
<evidence type="ECO:0000256" key="11">
    <source>
        <dbReference type="ARBA" id="ARBA00023152"/>
    </source>
</evidence>
<proteinExistence type="inferred from homology"/>
<dbReference type="PANTHER" id="PTHR11817">
    <property type="entry name" value="PYRUVATE KINASE"/>
    <property type="match status" value="1"/>
</dbReference>
<evidence type="ECO:0000256" key="10">
    <source>
        <dbReference type="ARBA" id="ARBA00022842"/>
    </source>
</evidence>
<evidence type="ECO:0000256" key="7">
    <source>
        <dbReference type="ARBA" id="ARBA00022741"/>
    </source>
</evidence>
<dbReference type="WBParaSite" id="TCLT_0000030501-mRNA-1">
    <property type="protein sequence ID" value="TCLT_0000030501-mRNA-1"/>
    <property type="gene ID" value="TCLT_0000030501"/>
</dbReference>
<sequence>MSTNSSKRKNHRIYSLSIDNSAHFNFRTRYEYRGTQLEHLSELDIGTPLIRQRKTGIICTIGPACCEIQTLTNMIEKGMTVTRLNFSHGTHKYHAQLIENIRKACSSLNVNSIAIALDTKGPEIRTGILIDNNKDEIAIVKDSFVKLTTDTKYKDRCDSHLIFVDYPNITKVVQENSRIFINDGLISLVVKEIYESSINCIVEIGGMLGNQKGVNIPGATLDLPYVTDKDIEDLKFGVEQNVDFIFASFTRAARGIEIIRDVLGEKGKHIKIIAKIENEEGIRRLEDSQNIDRSKNDKMTKNFRADEIIDAADGIMVARGDLGIEISASKVFLVQKMLIAKCNRAGKPVICATQMLESMVGKPRPTRAESSDVANAVLDGVDCVMLSSETAKGNYPLESLMTMHEICKEAETAFYYTKYFEELLRLVPKPTDDATTIAIAATSAVESCRATAIICVTVTGRTAELLSQWRPPVPIIAVCENSTVVRQLHLWRGVFPLHFEGWQILFSKYCISCAK</sequence>
<organism evidence="19">
    <name type="scientific">Thelazia callipaeda</name>
    <name type="common">Oriental eyeworm</name>
    <name type="synonym">Parasitic nematode</name>
    <dbReference type="NCBI Taxonomy" id="103827"/>
    <lineage>
        <taxon>Eukaryota</taxon>
        <taxon>Metazoa</taxon>
        <taxon>Ecdysozoa</taxon>
        <taxon>Nematoda</taxon>
        <taxon>Chromadorea</taxon>
        <taxon>Rhabditida</taxon>
        <taxon>Spirurina</taxon>
        <taxon>Spiruromorpha</taxon>
        <taxon>Thelazioidea</taxon>
        <taxon>Thelaziidae</taxon>
        <taxon>Thelazia</taxon>
    </lineage>
</organism>
<dbReference type="Gene3D" id="2.40.33.10">
    <property type="entry name" value="PK beta-barrel domain-like"/>
    <property type="match status" value="1"/>
</dbReference>
<dbReference type="GO" id="GO:0004743">
    <property type="term" value="F:pyruvate kinase activity"/>
    <property type="evidence" value="ECO:0007669"/>
    <property type="project" value="UniProtKB-EC"/>
</dbReference>
<evidence type="ECO:0000256" key="9">
    <source>
        <dbReference type="ARBA" id="ARBA00022840"/>
    </source>
</evidence>
<dbReference type="EC" id="2.7.1.40" evidence="4 14"/>
<dbReference type="InterPro" id="IPR015795">
    <property type="entry name" value="Pyrv_Knase_C"/>
</dbReference>
<evidence type="ECO:0000256" key="1">
    <source>
        <dbReference type="ARBA" id="ARBA00001958"/>
    </source>
</evidence>
<dbReference type="NCBIfam" id="TIGR01064">
    <property type="entry name" value="pyruv_kin"/>
    <property type="match status" value="1"/>
</dbReference>
<evidence type="ECO:0000256" key="2">
    <source>
        <dbReference type="ARBA" id="ARBA00004997"/>
    </source>
</evidence>
<dbReference type="OMA" id="MAKMKIV"/>
<keyword evidence="11 14" id="KW-0324">Glycolysis</keyword>
<keyword evidence="5 14" id="KW-0808">Transferase</keyword>
<evidence type="ECO:0000313" key="17">
    <source>
        <dbReference type="EMBL" id="VDM95225.1"/>
    </source>
</evidence>
<dbReference type="FunFam" id="2.40.33.10:FF:000001">
    <property type="entry name" value="Pyruvate kinase"/>
    <property type="match status" value="1"/>
</dbReference>
<dbReference type="InterPro" id="IPR018209">
    <property type="entry name" value="Pyrv_Knase_AS"/>
</dbReference>
<dbReference type="InterPro" id="IPR040442">
    <property type="entry name" value="Pyrv_kinase-like_dom_sf"/>
</dbReference>
<keyword evidence="18" id="KW-1185">Reference proteome</keyword>
<dbReference type="Gene3D" id="3.20.20.60">
    <property type="entry name" value="Phosphoenolpyruvate-binding domains"/>
    <property type="match status" value="1"/>
</dbReference>
<gene>
    <name evidence="17" type="ORF">TCLT_LOCUS306</name>
</gene>
<dbReference type="PROSITE" id="PS00110">
    <property type="entry name" value="PYRUVATE_KINASE"/>
    <property type="match status" value="1"/>
</dbReference>
<keyword evidence="12" id="KW-0670">Pyruvate</keyword>
<keyword evidence="8 14" id="KW-0418">Kinase</keyword>
<dbReference type="GO" id="GO:0030955">
    <property type="term" value="F:potassium ion binding"/>
    <property type="evidence" value="ECO:0007669"/>
    <property type="project" value="InterPro"/>
</dbReference>
<dbReference type="GO" id="GO:0000287">
    <property type="term" value="F:magnesium ion binding"/>
    <property type="evidence" value="ECO:0007669"/>
    <property type="project" value="InterPro"/>
</dbReference>
<dbReference type="InterPro" id="IPR015793">
    <property type="entry name" value="Pyrv_Knase_brl"/>
</dbReference>
<accession>A0A158RAN7</accession>
<dbReference type="SUPFAM" id="SSF50800">
    <property type="entry name" value="PK beta-barrel domain-like"/>
    <property type="match status" value="1"/>
</dbReference>
<dbReference type="Gene3D" id="3.40.1380.20">
    <property type="entry name" value="Pyruvate kinase, C-terminal domain"/>
    <property type="match status" value="1"/>
</dbReference>
<evidence type="ECO:0000313" key="18">
    <source>
        <dbReference type="Proteomes" id="UP000276776"/>
    </source>
</evidence>
<evidence type="ECO:0000256" key="12">
    <source>
        <dbReference type="ARBA" id="ARBA00023317"/>
    </source>
</evidence>
<comment type="similarity">
    <text evidence="3 14">Belongs to the pyruvate kinase family.</text>
</comment>
<dbReference type="UniPathway" id="UPA00109">
    <property type="reaction ID" value="UER00188"/>
</dbReference>
<dbReference type="Proteomes" id="UP000276776">
    <property type="component" value="Unassembled WGS sequence"/>
</dbReference>
<protein>
    <recommendedName>
        <fullName evidence="4 14">Pyruvate kinase</fullName>
        <ecNumber evidence="4 14">2.7.1.40</ecNumber>
    </recommendedName>
</protein>
<dbReference type="SUPFAM" id="SSF51621">
    <property type="entry name" value="Phosphoenolpyruvate/pyruvate domain"/>
    <property type="match status" value="1"/>
</dbReference>
<keyword evidence="6" id="KW-0479">Metal-binding</keyword>
<evidence type="ECO:0000256" key="8">
    <source>
        <dbReference type="ARBA" id="ARBA00022777"/>
    </source>
</evidence>
<evidence type="ECO:0000259" key="16">
    <source>
        <dbReference type="Pfam" id="PF02887"/>
    </source>
</evidence>
<reference evidence="17 18" key="2">
    <citation type="submission" date="2018-11" db="EMBL/GenBank/DDBJ databases">
        <authorList>
            <consortium name="Pathogen Informatics"/>
        </authorList>
    </citation>
    <scope>NUCLEOTIDE SEQUENCE [LARGE SCALE GENOMIC DNA]</scope>
</reference>
<reference evidence="19" key="1">
    <citation type="submission" date="2016-04" db="UniProtKB">
        <authorList>
            <consortium name="WormBaseParasite"/>
        </authorList>
    </citation>
    <scope>IDENTIFICATION</scope>
</reference>
<name>A0A158RAN7_THECL</name>
<evidence type="ECO:0000256" key="5">
    <source>
        <dbReference type="ARBA" id="ARBA00022679"/>
    </source>
</evidence>
<dbReference type="SUPFAM" id="SSF52935">
    <property type="entry name" value="PK C-terminal domain-like"/>
    <property type="match status" value="1"/>
</dbReference>
<keyword evidence="7" id="KW-0547">Nucleotide-binding</keyword>
<evidence type="ECO:0000256" key="3">
    <source>
        <dbReference type="ARBA" id="ARBA00008663"/>
    </source>
</evidence>
<evidence type="ECO:0000256" key="6">
    <source>
        <dbReference type="ARBA" id="ARBA00022723"/>
    </source>
</evidence>
<dbReference type="InterPro" id="IPR011037">
    <property type="entry name" value="Pyrv_Knase-like_insert_dom_sf"/>
</dbReference>
<evidence type="ECO:0000256" key="13">
    <source>
        <dbReference type="ARBA" id="ARBA00048967"/>
    </source>
</evidence>
<dbReference type="GO" id="GO:0005524">
    <property type="term" value="F:ATP binding"/>
    <property type="evidence" value="ECO:0007669"/>
    <property type="project" value="UniProtKB-KW"/>
</dbReference>
<dbReference type="InterPro" id="IPR015806">
    <property type="entry name" value="Pyrv_Knase_insert_dom_sf"/>
</dbReference>
<evidence type="ECO:0000256" key="4">
    <source>
        <dbReference type="ARBA" id="ARBA00012142"/>
    </source>
</evidence>